<dbReference type="InterPro" id="IPR011078">
    <property type="entry name" value="PyrdxlP_homeostasis"/>
</dbReference>
<evidence type="ECO:0000313" key="6">
    <source>
        <dbReference type="Proteomes" id="UP001374803"/>
    </source>
</evidence>
<keyword evidence="1 2" id="KW-0663">Pyridoxal phosphate</keyword>
<dbReference type="HAMAP" id="MF_02087">
    <property type="entry name" value="PLP_homeostasis"/>
    <property type="match status" value="1"/>
</dbReference>
<evidence type="ECO:0000259" key="4">
    <source>
        <dbReference type="Pfam" id="PF01168"/>
    </source>
</evidence>
<dbReference type="RefSeq" id="WP_394836063.1">
    <property type="nucleotide sequence ID" value="NZ_CP089929.1"/>
</dbReference>
<name>A0ABZ2LCD8_9BACT</name>
<dbReference type="NCBIfam" id="TIGR00044">
    <property type="entry name" value="YggS family pyridoxal phosphate-dependent enzyme"/>
    <property type="match status" value="1"/>
</dbReference>
<proteinExistence type="inferred from homology"/>
<gene>
    <name evidence="5" type="ORF">LVJ94_04040</name>
</gene>
<dbReference type="EMBL" id="CP089983">
    <property type="protein sequence ID" value="WXB06417.1"/>
    <property type="molecule type" value="Genomic_DNA"/>
</dbReference>
<dbReference type="PROSITE" id="PS01211">
    <property type="entry name" value="UPF0001"/>
    <property type="match status" value="1"/>
</dbReference>
<keyword evidence="6" id="KW-1185">Reference proteome</keyword>
<evidence type="ECO:0000313" key="5">
    <source>
        <dbReference type="EMBL" id="WXB06417.1"/>
    </source>
</evidence>
<sequence>MSGIAERLAHIQERVEQAARAVGRDPKSVRLIAVSKKMPPEAIREAYAAGQRLFGENYAQELGTKADALDDLSDIEWHFIGHLQSNKARVVAPRARVVHTVDSASLAKELARRAEAAGRTLDVLIEVNVSGEPQKHGIVASELAEVLAGVRAFPTLSVRGLMTMPPEGDLDVARQVFETLASLRNLHGGPSVLPELSMGMSGDFETAIAAGATIVRVGTAIFGARS</sequence>
<reference evidence="5" key="1">
    <citation type="submission" date="2021-12" db="EMBL/GenBank/DDBJ databases">
        <title>Discovery of the Pendulisporaceae a myxobacterial family with distinct sporulation behavior and unique specialized metabolism.</title>
        <authorList>
            <person name="Garcia R."/>
            <person name="Popoff A."/>
            <person name="Bader C.D."/>
            <person name="Loehr J."/>
            <person name="Walesch S."/>
            <person name="Walt C."/>
            <person name="Boldt J."/>
            <person name="Bunk B."/>
            <person name="Haeckl F.J.F.P.J."/>
            <person name="Gunesch A.P."/>
            <person name="Birkelbach J."/>
            <person name="Nuebel U."/>
            <person name="Pietschmann T."/>
            <person name="Bach T."/>
            <person name="Mueller R."/>
        </authorList>
    </citation>
    <scope>NUCLEOTIDE SEQUENCE</scope>
    <source>
        <strain evidence="5">MSr11367</strain>
    </source>
</reference>
<dbReference type="InterPro" id="IPR001608">
    <property type="entry name" value="Ala_racemase_N"/>
</dbReference>
<comment type="function">
    <text evidence="2">Pyridoxal 5'-phosphate (PLP)-binding protein, which is involved in PLP homeostasis.</text>
</comment>
<feature type="modified residue" description="N6-(pyridoxal phosphate)lysine" evidence="2">
    <location>
        <position position="36"/>
    </location>
</feature>
<feature type="domain" description="Alanine racemase N-terminal" evidence="4">
    <location>
        <begin position="8"/>
        <end position="225"/>
    </location>
</feature>
<dbReference type="PIRSF" id="PIRSF004848">
    <property type="entry name" value="YBL036c_PLPDEIII"/>
    <property type="match status" value="1"/>
</dbReference>
<evidence type="ECO:0000256" key="2">
    <source>
        <dbReference type="HAMAP-Rule" id="MF_02087"/>
    </source>
</evidence>
<dbReference type="Proteomes" id="UP001374803">
    <property type="component" value="Chromosome"/>
</dbReference>
<dbReference type="CDD" id="cd00635">
    <property type="entry name" value="PLPDE_III_YBL036c_like"/>
    <property type="match status" value="1"/>
</dbReference>
<organism evidence="5 6">
    <name type="scientific">Pendulispora rubella</name>
    <dbReference type="NCBI Taxonomy" id="2741070"/>
    <lineage>
        <taxon>Bacteria</taxon>
        <taxon>Pseudomonadati</taxon>
        <taxon>Myxococcota</taxon>
        <taxon>Myxococcia</taxon>
        <taxon>Myxococcales</taxon>
        <taxon>Sorangiineae</taxon>
        <taxon>Pendulisporaceae</taxon>
        <taxon>Pendulispora</taxon>
    </lineage>
</organism>
<evidence type="ECO:0000256" key="1">
    <source>
        <dbReference type="ARBA" id="ARBA00022898"/>
    </source>
</evidence>
<dbReference type="InterPro" id="IPR029066">
    <property type="entry name" value="PLP-binding_barrel"/>
</dbReference>
<dbReference type="Pfam" id="PF01168">
    <property type="entry name" value="Ala_racemase_N"/>
    <property type="match status" value="1"/>
</dbReference>
<protein>
    <recommendedName>
        <fullName evidence="2">Pyridoxal phosphate homeostasis protein</fullName>
        <shortName evidence="2">PLP homeostasis protein</shortName>
    </recommendedName>
</protein>
<accession>A0ABZ2LCD8</accession>
<dbReference type="SUPFAM" id="SSF51419">
    <property type="entry name" value="PLP-binding barrel"/>
    <property type="match status" value="1"/>
</dbReference>
<dbReference type="Gene3D" id="3.20.20.10">
    <property type="entry name" value="Alanine racemase"/>
    <property type="match status" value="1"/>
</dbReference>
<evidence type="ECO:0000256" key="3">
    <source>
        <dbReference type="RuleBase" id="RU004514"/>
    </source>
</evidence>
<dbReference type="PANTHER" id="PTHR10146:SF14">
    <property type="entry name" value="PYRIDOXAL PHOSPHATE HOMEOSTASIS PROTEIN"/>
    <property type="match status" value="1"/>
</dbReference>
<comment type="similarity">
    <text evidence="2 3">Belongs to the pyridoxal phosphate-binding protein YggS/PROSC family.</text>
</comment>
<dbReference type="PANTHER" id="PTHR10146">
    <property type="entry name" value="PROLINE SYNTHETASE CO-TRANSCRIBED BACTERIAL HOMOLOG PROTEIN"/>
    <property type="match status" value="1"/>
</dbReference>